<evidence type="ECO:0000256" key="5">
    <source>
        <dbReference type="ARBA" id="ARBA00023136"/>
    </source>
</evidence>
<feature type="transmembrane region" description="Helical" evidence="7">
    <location>
        <begin position="375"/>
        <end position="395"/>
    </location>
</feature>
<dbReference type="Pfam" id="PF02133">
    <property type="entry name" value="Transp_cyt_pur"/>
    <property type="match status" value="1"/>
</dbReference>
<proteinExistence type="inferred from homology"/>
<dbReference type="AlphaFoldDB" id="A0A5M3WDJ7"/>
<comment type="caution">
    <text evidence="8">The sequence shown here is derived from an EMBL/GenBank/DDBJ whole genome shotgun (WGS) entry which is preliminary data.</text>
</comment>
<evidence type="ECO:0000256" key="2">
    <source>
        <dbReference type="ARBA" id="ARBA00008974"/>
    </source>
</evidence>
<organism evidence="8 9">
    <name type="scientific">Acrocarpospora corrugata</name>
    <dbReference type="NCBI Taxonomy" id="35763"/>
    <lineage>
        <taxon>Bacteria</taxon>
        <taxon>Bacillati</taxon>
        <taxon>Actinomycetota</taxon>
        <taxon>Actinomycetes</taxon>
        <taxon>Streptosporangiales</taxon>
        <taxon>Streptosporangiaceae</taxon>
        <taxon>Acrocarpospora</taxon>
    </lineage>
</organism>
<reference evidence="8 9" key="1">
    <citation type="submission" date="2019-10" db="EMBL/GenBank/DDBJ databases">
        <title>Whole genome shotgun sequence of Acrocarpospora corrugata NBRC 13972.</title>
        <authorList>
            <person name="Ichikawa N."/>
            <person name="Kimura A."/>
            <person name="Kitahashi Y."/>
            <person name="Komaki H."/>
            <person name="Oguchi A."/>
        </authorList>
    </citation>
    <scope>NUCLEOTIDE SEQUENCE [LARGE SCALE GENOMIC DNA]</scope>
    <source>
        <strain evidence="8 9">NBRC 13972</strain>
    </source>
</reference>
<gene>
    <name evidence="8" type="ORF">Acor_72410</name>
</gene>
<comment type="similarity">
    <text evidence="2">Belongs to the purine-cytosine permease (2.A.39) family.</text>
</comment>
<evidence type="ECO:0000313" key="9">
    <source>
        <dbReference type="Proteomes" id="UP000334990"/>
    </source>
</evidence>
<feature type="transmembrane region" description="Helical" evidence="7">
    <location>
        <begin position="337"/>
        <end position="363"/>
    </location>
</feature>
<dbReference type="EMBL" id="BLAD01000094">
    <property type="protein sequence ID" value="GES05173.1"/>
    <property type="molecule type" value="Genomic_DNA"/>
</dbReference>
<comment type="subcellular location">
    <subcellularLocation>
        <location evidence="1">Membrane</location>
        <topology evidence="1">Multi-pass membrane protein</topology>
    </subcellularLocation>
</comment>
<keyword evidence="9" id="KW-1185">Reference proteome</keyword>
<accession>A0A5M3WDJ7</accession>
<dbReference type="PANTHER" id="PTHR30569:SF0">
    <property type="entry name" value="CYTOSINE PERMEASE"/>
    <property type="match status" value="1"/>
</dbReference>
<evidence type="ECO:0000256" key="6">
    <source>
        <dbReference type="SAM" id="MobiDB-lite"/>
    </source>
</evidence>
<evidence type="ECO:0000313" key="8">
    <source>
        <dbReference type="EMBL" id="GES05173.1"/>
    </source>
</evidence>
<evidence type="ECO:0000256" key="3">
    <source>
        <dbReference type="ARBA" id="ARBA00022692"/>
    </source>
</evidence>
<feature type="transmembrane region" description="Helical" evidence="7">
    <location>
        <begin position="201"/>
        <end position="221"/>
    </location>
</feature>
<evidence type="ECO:0000256" key="7">
    <source>
        <dbReference type="SAM" id="Phobius"/>
    </source>
</evidence>
<sequence length="474" mass="50005">MARVVVESAEAPLTLDEAPPKALGVLDQGALWANLGVSLLGFSLAGSLVDPLGNRPLSFVAALTAAVVGSLVGTAMVGLAAVPGTQTGAPAMVLLRGLFGAKLSYLPTVLNIVQMLGWGAFELWVIAQGAQAIAGTMGITVPYAVWVIVGGVLTTALTIRPLGAVRLLRRYVTVGVIISMVYFGWVFWQRGADLGSGSWEAFAPSVDYVIALSVSWVPLAADFSRFSRSSRAAFAGVVGGYTIAQVACLTLGVAALALVGNDADKVWDPFVAASFGAVFFGILVLRETDQSFVNVYSTTMSLQNLLPRVDRRIISVATGALVTLLAIFVSADTYAAFLGIIGAVFVPMFAVLVVDYFLLGGAARWDVSERAPSRWLMIVPWALGFCAWWLLGALPEVPWWESLWLSIRSGLGFTPAPWMSAALGSFLVAALVTLLIGRRRTRSGHGDGGTSADRRERDTGGGSDHGSQDNEHQG</sequence>
<feature type="transmembrane region" description="Helical" evidence="7">
    <location>
        <begin position="233"/>
        <end position="260"/>
    </location>
</feature>
<protein>
    <submittedName>
        <fullName evidence="8">Cytosine permease</fullName>
    </submittedName>
</protein>
<dbReference type="Gene3D" id="1.10.4160.10">
    <property type="entry name" value="Hydantoin permease"/>
    <property type="match status" value="1"/>
</dbReference>
<evidence type="ECO:0000256" key="4">
    <source>
        <dbReference type="ARBA" id="ARBA00022989"/>
    </source>
</evidence>
<feature type="transmembrane region" description="Helical" evidence="7">
    <location>
        <begin position="171"/>
        <end position="189"/>
    </location>
</feature>
<dbReference type="RefSeq" id="WP_155341201.1">
    <property type="nucleotide sequence ID" value="NZ_BAAABN010000024.1"/>
</dbReference>
<feature type="transmembrane region" description="Helical" evidence="7">
    <location>
        <begin position="266"/>
        <end position="285"/>
    </location>
</feature>
<dbReference type="GO" id="GO:0005886">
    <property type="term" value="C:plasma membrane"/>
    <property type="evidence" value="ECO:0007669"/>
    <property type="project" value="TreeGrafter"/>
</dbReference>
<dbReference type="PANTHER" id="PTHR30569">
    <property type="entry name" value="CYTOSINE TRANSPORTER CODB"/>
    <property type="match status" value="1"/>
</dbReference>
<evidence type="ECO:0000256" key="1">
    <source>
        <dbReference type="ARBA" id="ARBA00004141"/>
    </source>
</evidence>
<dbReference type="InterPro" id="IPR001248">
    <property type="entry name" value="Pur-cyt_permease"/>
</dbReference>
<keyword evidence="3 7" id="KW-0812">Transmembrane</keyword>
<feature type="transmembrane region" description="Helical" evidence="7">
    <location>
        <begin position="31"/>
        <end position="49"/>
    </location>
</feature>
<dbReference type="GO" id="GO:0015209">
    <property type="term" value="F:cytosine transmembrane transporter activity"/>
    <property type="evidence" value="ECO:0007669"/>
    <property type="project" value="InterPro"/>
</dbReference>
<feature type="transmembrane region" description="Helical" evidence="7">
    <location>
        <begin position="103"/>
        <end position="127"/>
    </location>
</feature>
<feature type="transmembrane region" description="Helical" evidence="7">
    <location>
        <begin position="139"/>
        <end position="159"/>
    </location>
</feature>
<feature type="transmembrane region" description="Helical" evidence="7">
    <location>
        <begin position="415"/>
        <end position="436"/>
    </location>
</feature>
<dbReference type="InterPro" id="IPR030191">
    <property type="entry name" value="CodB"/>
</dbReference>
<keyword evidence="5 7" id="KW-0472">Membrane</keyword>
<feature type="transmembrane region" description="Helical" evidence="7">
    <location>
        <begin position="313"/>
        <end position="331"/>
    </location>
</feature>
<feature type="region of interest" description="Disordered" evidence="6">
    <location>
        <begin position="441"/>
        <end position="474"/>
    </location>
</feature>
<keyword evidence="4 7" id="KW-1133">Transmembrane helix</keyword>
<dbReference type="OrthoDB" id="3169878at2"/>
<name>A0A5M3WDJ7_9ACTN</name>
<dbReference type="Proteomes" id="UP000334990">
    <property type="component" value="Unassembled WGS sequence"/>
</dbReference>
<feature type="transmembrane region" description="Helical" evidence="7">
    <location>
        <begin position="61"/>
        <end position="82"/>
    </location>
</feature>